<feature type="domain" description="MOFRL" evidence="1">
    <location>
        <begin position="284"/>
        <end position="385"/>
    </location>
</feature>
<evidence type="ECO:0000259" key="2">
    <source>
        <dbReference type="Pfam" id="PF13660"/>
    </source>
</evidence>
<dbReference type="PANTHER" id="PTHR12227:SF0">
    <property type="entry name" value="GLYCERATE KINASE"/>
    <property type="match status" value="1"/>
</dbReference>
<dbReference type="InterPro" id="IPR037035">
    <property type="entry name" value="GK-like_C_sf"/>
</dbReference>
<dbReference type="InterPro" id="IPR025286">
    <property type="entry name" value="MOFRL_assoc_dom"/>
</dbReference>
<reference evidence="3 4" key="1">
    <citation type="submission" date="2019-03" db="EMBL/GenBank/DDBJ databases">
        <title>Genome sequence of Sphingomonas sp. 17J27-24.</title>
        <authorList>
            <person name="Kim M."/>
            <person name="Maeng S."/>
            <person name="Sathiyaraj S."/>
        </authorList>
    </citation>
    <scope>NUCLEOTIDE SEQUENCE [LARGE SCALE GENOMIC DNA]</scope>
    <source>
        <strain evidence="3 4">17J27-24</strain>
    </source>
</reference>
<dbReference type="Gene3D" id="3.40.50.10180">
    <property type="entry name" value="Glycerate kinase, MOFRL-like N-terminal domain"/>
    <property type="match status" value="1"/>
</dbReference>
<dbReference type="Pfam" id="PF05161">
    <property type="entry name" value="MOFRL"/>
    <property type="match status" value="1"/>
</dbReference>
<protein>
    <submittedName>
        <fullName evidence="3">DUF4147 domain-containing protein</fullName>
    </submittedName>
</protein>
<accession>A0A4Y8ZLX3</accession>
<dbReference type="OrthoDB" id="9766552at2"/>
<feature type="domain" description="MOFRL-associated" evidence="2">
    <location>
        <begin position="5"/>
        <end position="215"/>
    </location>
</feature>
<dbReference type="RefSeq" id="WP_135089388.1">
    <property type="nucleotide sequence ID" value="NZ_SPDV01000042.1"/>
</dbReference>
<comment type="caution">
    <text evidence="3">The sequence shown here is derived from an EMBL/GenBank/DDBJ whole genome shotgun (WGS) entry which is preliminary data.</text>
</comment>
<dbReference type="InterPro" id="IPR007835">
    <property type="entry name" value="MOFRL"/>
</dbReference>
<sequence>MRDELEAIWRAGVAACLPERALARQLPEPPRGRTIVLALGKAAAGMARLVEAEWRGPLTGLAVGRAGDEAGLRRIAFLAGAHPVPDARSVAAAERLLALAAEAGPDDLVLVLLSGGASALACAPGAGITLAQKQALTRALLRSGAPIGEVNVVRRHLSRIKGGRLARAAAPARLVTLAISDVVGDRPEDIGSGPTAPDPTSIADAVAILGRHGIAAPEVGWSESVKAVDGTYRIVAGGRTALEAAAAKARTLGYDPVTLECEGEARDVARDHAARILSAAPGTALISGGELTVTVRGDGTGGPNQEYALAAALALAGRQDICGLAADSDGIDGSGGAAGAFFDAGSAARSPLPGEAALAANDSHGFFAALGDLFIPGPTGTNVNDLRILLRRRG</sequence>
<proteinExistence type="predicted"/>
<dbReference type="GO" id="GO:0008887">
    <property type="term" value="F:glycerate kinase activity"/>
    <property type="evidence" value="ECO:0007669"/>
    <property type="project" value="InterPro"/>
</dbReference>
<evidence type="ECO:0000313" key="3">
    <source>
        <dbReference type="EMBL" id="TFI57001.1"/>
    </source>
</evidence>
<dbReference type="Gene3D" id="3.40.1480.10">
    <property type="entry name" value="MOFRL domain"/>
    <property type="match status" value="1"/>
</dbReference>
<organism evidence="3 4">
    <name type="scientific">Sphingomonas parva</name>
    <dbReference type="NCBI Taxonomy" id="2555898"/>
    <lineage>
        <taxon>Bacteria</taxon>
        <taxon>Pseudomonadati</taxon>
        <taxon>Pseudomonadota</taxon>
        <taxon>Alphaproteobacteria</taxon>
        <taxon>Sphingomonadales</taxon>
        <taxon>Sphingomonadaceae</taxon>
        <taxon>Sphingomonas</taxon>
    </lineage>
</organism>
<dbReference type="EMBL" id="SPDV01000042">
    <property type="protein sequence ID" value="TFI57001.1"/>
    <property type="molecule type" value="Genomic_DNA"/>
</dbReference>
<dbReference type="AlphaFoldDB" id="A0A4Y8ZLX3"/>
<dbReference type="PANTHER" id="PTHR12227">
    <property type="entry name" value="GLYCERATE KINASE"/>
    <property type="match status" value="1"/>
</dbReference>
<gene>
    <name evidence="3" type="ORF">E2493_17320</name>
</gene>
<dbReference type="InterPro" id="IPR038614">
    <property type="entry name" value="GK_N_sf"/>
</dbReference>
<evidence type="ECO:0000259" key="1">
    <source>
        <dbReference type="Pfam" id="PF05161"/>
    </source>
</evidence>
<dbReference type="Pfam" id="PF13660">
    <property type="entry name" value="DUF4147"/>
    <property type="match status" value="1"/>
</dbReference>
<evidence type="ECO:0000313" key="4">
    <source>
        <dbReference type="Proteomes" id="UP000298213"/>
    </source>
</evidence>
<keyword evidence="4" id="KW-1185">Reference proteome</keyword>
<dbReference type="GO" id="GO:0005737">
    <property type="term" value="C:cytoplasm"/>
    <property type="evidence" value="ECO:0007669"/>
    <property type="project" value="TreeGrafter"/>
</dbReference>
<dbReference type="SUPFAM" id="SSF82544">
    <property type="entry name" value="GckA/TtuD-like"/>
    <property type="match status" value="1"/>
</dbReference>
<name>A0A4Y8ZLX3_9SPHN</name>
<dbReference type="Proteomes" id="UP000298213">
    <property type="component" value="Unassembled WGS sequence"/>
</dbReference>
<dbReference type="InterPro" id="IPR039760">
    <property type="entry name" value="MOFRL_protein"/>
</dbReference>